<reference evidence="2 3" key="1">
    <citation type="submission" date="2019-01" db="EMBL/GenBank/DDBJ databases">
        <authorList>
            <person name="Chen W.-M."/>
        </authorList>
    </citation>
    <scope>NUCLEOTIDE SEQUENCE [LARGE SCALE GENOMIC DNA]</scope>
    <source>
        <strain evidence="2 3">TER-1</strain>
    </source>
</reference>
<sequence>MTIRTMILGLAAGTLAAGAALAADPGPLAFAPDVPLAAPPARIVAGPVCACRVAPRRVVRAAPRRRVAAVWRRPRVVVEAPIQQDGGPSPRSIDFGYSAVGYAYGDGFASGTAPFPGGARGHAAPRRSTWGPAWGPYNTDTVPAYGVGWF</sequence>
<gene>
    <name evidence="2" type="ORF">EOE48_02075</name>
</gene>
<protein>
    <submittedName>
        <fullName evidence="2">Uncharacterized protein</fullName>
    </submittedName>
</protein>
<dbReference type="EMBL" id="SACP01000001">
    <property type="protein sequence ID" value="RVU21857.1"/>
    <property type="molecule type" value="Genomic_DNA"/>
</dbReference>
<comment type="caution">
    <text evidence="2">The sequence shown here is derived from an EMBL/GenBank/DDBJ whole genome shotgun (WGS) entry which is preliminary data.</text>
</comment>
<dbReference type="Proteomes" id="UP000286997">
    <property type="component" value="Unassembled WGS sequence"/>
</dbReference>
<name>A0A437PI08_9HYPH</name>
<proteinExistence type="predicted"/>
<feature type="chain" id="PRO_5019220827" evidence="1">
    <location>
        <begin position="23"/>
        <end position="150"/>
    </location>
</feature>
<keyword evidence="1" id="KW-0732">Signal</keyword>
<keyword evidence="3" id="KW-1185">Reference proteome</keyword>
<evidence type="ECO:0000313" key="2">
    <source>
        <dbReference type="EMBL" id="RVU21857.1"/>
    </source>
</evidence>
<accession>A0A437PI08</accession>
<dbReference type="RefSeq" id="WP_127727100.1">
    <property type="nucleotide sequence ID" value="NZ_SACP01000001.1"/>
</dbReference>
<organism evidence="2 3">
    <name type="scientific">Methylobacterium oryzihabitans</name>
    <dbReference type="NCBI Taxonomy" id="2499852"/>
    <lineage>
        <taxon>Bacteria</taxon>
        <taxon>Pseudomonadati</taxon>
        <taxon>Pseudomonadota</taxon>
        <taxon>Alphaproteobacteria</taxon>
        <taxon>Hyphomicrobiales</taxon>
        <taxon>Methylobacteriaceae</taxon>
        <taxon>Methylobacterium</taxon>
    </lineage>
</organism>
<feature type="signal peptide" evidence="1">
    <location>
        <begin position="1"/>
        <end position="22"/>
    </location>
</feature>
<dbReference type="AlphaFoldDB" id="A0A437PI08"/>
<evidence type="ECO:0000313" key="3">
    <source>
        <dbReference type="Proteomes" id="UP000286997"/>
    </source>
</evidence>
<evidence type="ECO:0000256" key="1">
    <source>
        <dbReference type="SAM" id="SignalP"/>
    </source>
</evidence>